<name>A0ABM7USL8_9LEPT</name>
<dbReference type="Proteomes" id="UP000245263">
    <property type="component" value="Chromosome 1"/>
</dbReference>
<evidence type="ECO:0000313" key="4">
    <source>
        <dbReference type="EMBL" id="BDA80248.1"/>
    </source>
</evidence>
<evidence type="ECO:0000313" key="5">
    <source>
        <dbReference type="Proteomes" id="UP000245263"/>
    </source>
</evidence>
<dbReference type="EMBL" id="AP025028">
    <property type="protein sequence ID" value="BDA80187.1"/>
    <property type="molecule type" value="Genomic_DNA"/>
</dbReference>
<proteinExistence type="predicted"/>
<reference evidence="3 5" key="1">
    <citation type="submission" date="2021-08" db="EMBL/GenBank/DDBJ databases">
        <title>Complete genome sequence of Leptospira kobayashii strain E30.</title>
        <authorList>
            <person name="Nakao R."/>
            <person name="Nakamura S."/>
            <person name="Masuzawa T."/>
            <person name="Koizumi N."/>
        </authorList>
    </citation>
    <scope>NUCLEOTIDE SEQUENCE [LARGE SCALE GENOMIC DNA]</scope>
    <source>
        <strain evidence="3 5">E30</strain>
    </source>
</reference>
<keyword evidence="2" id="KW-0812">Transmembrane</keyword>
<dbReference type="RefSeq" id="WP_167837173.1">
    <property type="nucleotide sequence ID" value="NZ_AP025028.1"/>
</dbReference>
<protein>
    <submittedName>
        <fullName evidence="3">Uncharacterized protein</fullName>
    </submittedName>
</protein>
<feature type="region of interest" description="Disordered" evidence="1">
    <location>
        <begin position="26"/>
        <end position="52"/>
    </location>
</feature>
<evidence type="ECO:0000256" key="2">
    <source>
        <dbReference type="SAM" id="Phobius"/>
    </source>
</evidence>
<evidence type="ECO:0000256" key="1">
    <source>
        <dbReference type="SAM" id="MobiDB-lite"/>
    </source>
</evidence>
<keyword evidence="2" id="KW-1133">Transmembrane helix</keyword>
<evidence type="ECO:0000313" key="3">
    <source>
        <dbReference type="EMBL" id="BDA80187.1"/>
    </source>
</evidence>
<accession>A0ABM7USL8</accession>
<keyword evidence="2" id="KW-0472">Membrane</keyword>
<dbReference type="EMBL" id="AP025028">
    <property type="protein sequence ID" value="BDA80248.1"/>
    <property type="molecule type" value="Genomic_DNA"/>
</dbReference>
<feature type="transmembrane region" description="Helical" evidence="2">
    <location>
        <begin position="6"/>
        <end position="25"/>
    </location>
</feature>
<sequence>MKNLKLISIIIISSMLIIFAVDAAGRKGSKRVGGTNSKGKGSHYVGGKKKSK</sequence>
<organism evidence="3 5">
    <name type="scientific">Leptospira kobayashii</name>
    <dbReference type="NCBI Taxonomy" id="1917830"/>
    <lineage>
        <taxon>Bacteria</taxon>
        <taxon>Pseudomonadati</taxon>
        <taxon>Spirochaetota</taxon>
        <taxon>Spirochaetia</taxon>
        <taxon>Leptospirales</taxon>
        <taxon>Leptospiraceae</taxon>
        <taxon>Leptospira</taxon>
    </lineage>
</organism>
<keyword evidence="5" id="KW-1185">Reference proteome</keyword>
<gene>
    <name evidence="3" type="ORF">LPTSP3_g31170</name>
    <name evidence="4" type="ORF">LPTSP3_g31780</name>
</gene>